<keyword evidence="4" id="KW-1185">Reference proteome</keyword>
<reference evidence="3" key="2">
    <citation type="submission" date="2022-03" db="EMBL/GenBank/DDBJ databases">
        <title>Draft title - Genomic analysis of global carrot germplasm unveils the trajectory of domestication and the origin of high carotenoid orange carrot.</title>
        <authorList>
            <person name="Iorizzo M."/>
            <person name="Ellison S."/>
            <person name="Senalik D."/>
            <person name="Macko-Podgorni A."/>
            <person name="Grzebelus D."/>
            <person name="Bostan H."/>
            <person name="Rolling W."/>
            <person name="Curaba J."/>
            <person name="Simon P."/>
        </authorList>
    </citation>
    <scope>NUCLEOTIDE SEQUENCE</scope>
    <source>
        <tissue evidence="3">Leaf</tissue>
    </source>
</reference>
<feature type="compositionally biased region" description="Pro residues" evidence="1">
    <location>
        <begin position="107"/>
        <end position="117"/>
    </location>
</feature>
<dbReference type="Gramene" id="KZM88470">
    <property type="protein sequence ID" value="KZM88470"/>
    <property type="gene ID" value="DCAR_025545"/>
</dbReference>
<dbReference type="EMBL" id="LNRQ01000007">
    <property type="protein sequence ID" value="KZM88470.1"/>
    <property type="molecule type" value="Genomic_DNA"/>
</dbReference>
<dbReference type="AlphaFoldDB" id="A0A161ZPW9"/>
<organism evidence="2">
    <name type="scientific">Daucus carota subsp. sativus</name>
    <name type="common">Carrot</name>
    <dbReference type="NCBI Taxonomy" id="79200"/>
    <lineage>
        <taxon>Eukaryota</taxon>
        <taxon>Viridiplantae</taxon>
        <taxon>Streptophyta</taxon>
        <taxon>Embryophyta</taxon>
        <taxon>Tracheophyta</taxon>
        <taxon>Spermatophyta</taxon>
        <taxon>Magnoliopsida</taxon>
        <taxon>eudicotyledons</taxon>
        <taxon>Gunneridae</taxon>
        <taxon>Pentapetalae</taxon>
        <taxon>asterids</taxon>
        <taxon>campanulids</taxon>
        <taxon>Apiales</taxon>
        <taxon>Apiaceae</taxon>
        <taxon>Apioideae</taxon>
        <taxon>Scandiceae</taxon>
        <taxon>Daucinae</taxon>
        <taxon>Daucus</taxon>
        <taxon>Daucus sect. Daucus</taxon>
    </lineage>
</organism>
<evidence type="ECO:0000313" key="2">
    <source>
        <dbReference type="EMBL" id="KZM88470.1"/>
    </source>
</evidence>
<gene>
    <name evidence="2" type="ORF">DCAR_025545</name>
    <name evidence="3" type="ORF">DCAR_0729424</name>
</gene>
<feature type="compositionally biased region" description="Pro residues" evidence="1">
    <location>
        <begin position="44"/>
        <end position="56"/>
    </location>
</feature>
<feature type="region of interest" description="Disordered" evidence="1">
    <location>
        <begin position="32"/>
        <end position="65"/>
    </location>
</feature>
<evidence type="ECO:0000313" key="3">
    <source>
        <dbReference type="EMBL" id="WOH09963.1"/>
    </source>
</evidence>
<protein>
    <submittedName>
        <fullName evidence="2">Uncharacterized protein</fullName>
    </submittedName>
</protein>
<proteinExistence type="predicted"/>
<reference evidence="2" key="1">
    <citation type="journal article" date="2016" name="Nat. Genet.">
        <title>A high-quality carrot genome assembly provides new insights into carotenoid accumulation and asterid genome evolution.</title>
        <authorList>
            <person name="Iorizzo M."/>
            <person name="Ellison S."/>
            <person name="Senalik D."/>
            <person name="Zeng P."/>
            <person name="Satapoomin P."/>
            <person name="Huang J."/>
            <person name="Bowman M."/>
            <person name="Iovene M."/>
            <person name="Sanseverino W."/>
            <person name="Cavagnaro P."/>
            <person name="Yildiz M."/>
            <person name="Macko-Podgorni A."/>
            <person name="Moranska E."/>
            <person name="Grzebelus E."/>
            <person name="Grzebelus D."/>
            <person name="Ashrafi H."/>
            <person name="Zheng Z."/>
            <person name="Cheng S."/>
            <person name="Spooner D."/>
            <person name="Van Deynze A."/>
            <person name="Simon P."/>
        </authorList>
    </citation>
    <scope>NUCLEOTIDE SEQUENCE [LARGE SCALE GENOMIC DNA]</scope>
    <source>
        <tissue evidence="2">Leaf</tissue>
    </source>
</reference>
<feature type="region of interest" description="Disordered" evidence="1">
    <location>
        <begin position="134"/>
        <end position="153"/>
    </location>
</feature>
<evidence type="ECO:0000313" key="4">
    <source>
        <dbReference type="Proteomes" id="UP000077755"/>
    </source>
</evidence>
<dbReference type="EMBL" id="CP093349">
    <property type="protein sequence ID" value="WOH09963.1"/>
    <property type="molecule type" value="Genomic_DNA"/>
</dbReference>
<dbReference type="Proteomes" id="UP000077755">
    <property type="component" value="Chromosome 7"/>
</dbReference>
<feature type="region of interest" description="Disordered" evidence="1">
    <location>
        <begin position="81"/>
        <end position="120"/>
    </location>
</feature>
<evidence type="ECO:0000256" key="1">
    <source>
        <dbReference type="SAM" id="MobiDB-lite"/>
    </source>
</evidence>
<accession>A0A161ZPW9</accession>
<name>A0A161ZPW9_DAUCS</name>
<sequence>MLPAAGENGTSKLVNKEKEWMSMVAEQIITSSSFISNYRKRRPPAPPSPRSAPPRQPGISDYKPQSSSLLKFWNIISGMIRKATQPPPPAPSTTAPRSGMSNYRKGLPPPPPPPHPSPTIGHIILATPLKPEMSDYGKVARSPPPAPFTSPAKVDAESTIDVIFGRLLKPPPPRDIWIADC</sequence>